<dbReference type="eggNOG" id="COG3299">
    <property type="taxonomic scope" value="Bacteria"/>
</dbReference>
<proteinExistence type="predicted"/>
<dbReference type="RefSeq" id="WP_005876080.1">
    <property type="nucleotide sequence ID" value="NZ_CABMNL010000001.1"/>
</dbReference>
<dbReference type="AlphaFoldDB" id="C3X1V3"/>
<evidence type="ECO:0000313" key="3">
    <source>
        <dbReference type="Proteomes" id="UP000003973"/>
    </source>
</evidence>
<accession>C3X1V3</accession>
<reference evidence="2" key="1">
    <citation type="submission" date="2011-10" db="EMBL/GenBank/DDBJ databases">
        <title>The Genome Sequence of Oxalobacter formigenes HOxBLS.</title>
        <authorList>
            <consortium name="The Broad Institute Genome Sequencing Platform"/>
            <person name="Earl A."/>
            <person name="Ward D."/>
            <person name="Feldgarden M."/>
            <person name="Gevers D."/>
            <person name="Allison M.J."/>
            <person name="Humphrey S."/>
            <person name="Young S.K."/>
            <person name="Zeng Q."/>
            <person name="Gargeya S."/>
            <person name="Fitzgerald M."/>
            <person name="Haas B."/>
            <person name="Abouelleil A."/>
            <person name="Alvarado L."/>
            <person name="Arachchi H.M."/>
            <person name="Berlin A."/>
            <person name="Brown A."/>
            <person name="Chapman S.B."/>
            <person name="Chen Z."/>
            <person name="Dunbar C."/>
            <person name="Freedman E."/>
            <person name="Gearin G."/>
            <person name="Goldberg J."/>
            <person name="Griggs A."/>
            <person name="Gujja S."/>
            <person name="Heiman D."/>
            <person name="Howarth C."/>
            <person name="Larson L."/>
            <person name="Lui A."/>
            <person name="MacDonald P.J.P."/>
            <person name="Montmayeur A."/>
            <person name="Murphy C."/>
            <person name="Neiman D."/>
            <person name="Pearson M."/>
            <person name="Priest M."/>
            <person name="Roberts A."/>
            <person name="Saif S."/>
            <person name="Shea T."/>
            <person name="Shenoy N."/>
            <person name="Sisk P."/>
            <person name="Stolte C."/>
            <person name="Sykes S."/>
            <person name="Wortman J."/>
            <person name="Nusbaum C."/>
            <person name="Birren B."/>
        </authorList>
    </citation>
    <scope>NUCLEOTIDE SEQUENCE [LARGE SCALE GENOMIC DNA]</scope>
    <source>
        <strain evidence="2">HOxBLS</strain>
    </source>
</reference>
<dbReference type="InterPro" id="IPR006949">
    <property type="entry name" value="Barrel_Baseplate_J-like"/>
</dbReference>
<dbReference type="Pfam" id="PF04865">
    <property type="entry name" value="Baseplate_J"/>
    <property type="match status" value="1"/>
</dbReference>
<feature type="domain" description="Baseplate protein J-like barrel" evidence="1">
    <location>
        <begin position="108"/>
        <end position="183"/>
    </location>
</feature>
<dbReference type="Proteomes" id="UP000003973">
    <property type="component" value="Unassembled WGS sequence"/>
</dbReference>
<name>C3X1V3_9BURK</name>
<evidence type="ECO:0000259" key="1">
    <source>
        <dbReference type="Pfam" id="PF04865"/>
    </source>
</evidence>
<keyword evidence="3" id="KW-1185">Reference proteome</keyword>
<organism evidence="2 3">
    <name type="scientific">Oxalobacter paraformigenes</name>
    <dbReference type="NCBI Taxonomy" id="556268"/>
    <lineage>
        <taxon>Bacteria</taxon>
        <taxon>Pseudomonadati</taxon>
        <taxon>Pseudomonadota</taxon>
        <taxon>Betaproteobacteria</taxon>
        <taxon>Burkholderiales</taxon>
        <taxon>Oxalobacteraceae</taxon>
        <taxon>Oxalobacter</taxon>
    </lineage>
</organism>
<dbReference type="EMBL" id="ACDP02000029">
    <property type="protein sequence ID" value="EEO27189.1"/>
    <property type="molecule type" value="Genomic_DNA"/>
</dbReference>
<protein>
    <recommendedName>
        <fullName evidence="1">Baseplate protein J-like barrel domain-containing protein</fullName>
    </recommendedName>
</protein>
<comment type="caution">
    <text evidence="2">The sequence shown here is derived from an EMBL/GenBank/DDBJ whole genome shotgun (WGS) entry which is preliminary data.</text>
</comment>
<gene>
    <name evidence="2" type="ORF">OFAG_00342</name>
</gene>
<evidence type="ECO:0000313" key="2">
    <source>
        <dbReference type="EMBL" id="EEO27189.1"/>
    </source>
</evidence>
<dbReference type="HOGENOM" id="CLU_045101_1_0_4"/>
<sequence length="407" mass="43050">MAEITNVPSIEITDTGVSVPETSAILAGVLQDYNAAFGGNLNISNVATPQGYLAQETTANITALNAAIAELFSSVDPAYASGRMQDAIARIYFITRKAATKTTVSALCTGSPGITLPAGSQARDTNGNIYSSVSAGTFDKTGQATITFACNIPGPIPCGISSLTQIMIAVPGWDAITNLVPGIPGAAVENREDFENRRYQSVAKNATGTNEAILANVFDLPGVTDCYVIDNPEDESVKVGSTNYNLLPHSVYVGVVGGDEMQIAETIWERKDLGCNMNGNTTVTVYDDSALSAPYPQYVITFNRPTAVPILFAVTIQNNNLLPSDITKQIQQAIITAFNGEMQGIDRERMASSIFASTYYGVISGISNLLNIVSVLIGISEATANTVEMGIDQYPTISAENITVNLQ</sequence>